<feature type="compositionally biased region" description="Basic and acidic residues" evidence="1">
    <location>
        <begin position="132"/>
        <end position="145"/>
    </location>
</feature>
<protein>
    <submittedName>
        <fullName evidence="2">Uncharacterized protein</fullName>
    </submittedName>
</protein>
<gene>
    <name evidence="2" type="ORF">BC793_116116</name>
</gene>
<evidence type="ECO:0000313" key="2">
    <source>
        <dbReference type="EMBL" id="PWK41643.1"/>
    </source>
</evidence>
<feature type="compositionally biased region" description="Low complexity" evidence="1">
    <location>
        <begin position="16"/>
        <end position="30"/>
    </location>
</feature>
<organism evidence="2 3">
    <name type="scientific">Actinoplanes xinjiangensis</name>
    <dbReference type="NCBI Taxonomy" id="512350"/>
    <lineage>
        <taxon>Bacteria</taxon>
        <taxon>Bacillati</taxon>
        <taxon>Actinomycetota</taxon>
        <taxon>Actinomycetes</taxon>
        <taxon>Micromonosporales</taxon>
        <taxon>Micromonosporaceae</taxon>
        <taxon>Actinoplanes</taxon>
    </lineage>
</organism>
<evidence type="ECO:0000256" key="1">
    <source>
        <dbReference type="SAM" id="MobiDB-lite"/>
    </source>
</evidence>
<comment type="caution">
    <text evidence="2">The sequence shown here is derived from an EMBL/GenBank/DDBJ whole genome shotgun (WGS) entry which is preliminary data.</text>
</comment>
<dbReference type="Proteomes" id="UP000245697">
    <property type="component" value="Unassembled WGS sequence"/>
</dbReference>
<name>A0A316F9S0_9ACTN</name>
<accession>A0A316F9S0</accession>
<feature type="region of interest" description="Disordered" evidence="1">
    <location>
        <begin position="1"/>
        <end position="250"/>
    </location>
</feature>
<evidence type="ECO:0000313" key="3">
    <source>
        <dbReference type="Proteomes" id="UP000245697"/>
    </source>
</evidence>
<dbReference type="EMBL" id="QGGR01000016">
    <property type="protein sequence ID" value="PWK41643.1"/>
    <property type="molecule type" value="Genomic_DNA"/>
</dbReference>
<dbReference type="AlphaFoldDB" id="A0A316F9S0"/>
<keyword evidence="3" id="KW-1185">Reference proteome</keyword>
<proteinExistence type="predicted"/>
<sequence length="250" mass="25737">MDGRPTGTVAGRDPVAAGRRQAAGRGWASAVPAAGEAGCRQDRGSGVPAGPGKRGAGRTGKARCRQRRESGVPVAGGVLPHPARHRHRLDAAASGNSGCGVPHRTPTDGVTGPTLTSRIGVGGHPVHTAQTQEHRQSGGHVDGRRRGSSGGATGWEKAAEGVRGRRRLRRPTRSNPVPGRSVDGGGRYPTPAARPGGRRQERSNPRSGQGRTATGNRKPASYGPPTAEGGRRPQSCGRHKGGKQRATGVR</sequence>
<reference evidence="2 3" key="1">
    <citation type="submission" date="2018-05" db="EMBL/GenBank/DDBJ databases">
        <title>Genomic Encyclopedia of Archaeal and Bacterial Type Strains, Phase II (KMG-II): from individual species to whole genera.</title>
        <authorList>
            <person name="Goeker M."/>
        </authorList>
    </citation>
    <scope>NUCLEOTIDE SEQUENCE [LARGE SCALE GENOMIC DNA]</scope>
    <source>
        <strain evidence="2 3">DSM 45184</strain>
    </source>
</reference>
<feature type="compositionally biased region" description="Gly residues" evidence="1">
    <location>
        <begin position="47"/>
        <end position="58"/>
    </location>
</feature>
<feature type="compositionally biased region" description="Polar residues" evidence="1">
    <location>
        <begin position="205"/>
        <end position="215"/>
    </location>
</feature>